<evidence type="ECO:0000259" key="9">
    <source>
        <dbReference type="PROSITE" id="PS51755"/>
    </source>
</evidence>
<feature type="domain" description="OmpR/PhoB-type" evidence="9">
    <location>
        <begin position="126"/>
        <end position="224"/>
    </location>
</feature>
<dbReference type="PROSITE" id="PS50110">
    <property type="entry name" value="RESPONSE_REGULATORY"/>
    <property type="match status" value="1"/>
</dbReference>
<dbReference type="Gene3D" id="3.40.50.2300">
    <property type="match status" value="1"/>
</dbReference>
<evidence type="ECO:0000256" key="7">
    <source>
        <dbReference type="PROSITE-ProRule" id="PRU01091"/>
    </source>
</evidence>
<keyword evidence="4 7" id="KW-0238">DNA-binding</keyword>
<dbReference type="PANTHER" id="PTHR48111">
    <property type="entry name" value="REGULATOR OF RPOS"/>
    <property type="match status" value="1"/>
</dbReference>
<dbReference type="EMBL" id="AYKH01000023">
    <property type="protein sequence ID" value="ROO26272.1"/>
    <property type="molecule type" value="Genomic_DNA"/>
</dbReference>
<dbReference type="InterPro" id="IPR001789">
    <property type="entry name" value="Sig_transdc_resp-reg_receiver"/>
</dbReference>
<protein>
    <submittedName>
        <fullName evidence="10">DNA-binding protein</fullName>
    </submittedName>
</protein>
<dbReference type="InterPro" id="IPR036388">
    <property type="entry name" value="WH-like_DNA-bd_sf"/>
</dbReference>
<feature type="modified residue" description="4-aspartylphosphate" evidence="6">
    <location>
        <position position="51"/>
    </location>
</feature>
<organism evidence="10 11">
    <name type="scientific">Salinisphaera orenii MK-B5</name>
    <dbReference type="NCBI Taxonomy" id="856730"/>
    <lineage>
        <taxon>Bacteria</taxon>
        <taxon>Pseudomonadati</taxon>
        <taxon>Pseudomonadota</taxon>
        <taxon>Gammaproteobacteria</taxon>
        <taxon>Salinisphaerales</taxon>
        <taxon>Salinisphaeraceae</taxon>
        <taxon>Salinisphaera</taxon>
    </lineage>
</organism>
<dbReference type="GO" id="GO:0006355">
    <property type="term" value="P:regulation of DNA-templated transcription"/>
    <property type="evidence" value="ECO:0007669"/>
    <property type="project" value="InterPro"/>
</dbReference>
<evidence type="ECO:0000313" key="11">
    <source>
        <dbReference type="Proteomes" id="UP000283993"/>
    </source>
</evidence>
<dbReference type="AlphaFoldDB" id="A0A423PL64"/>
<keyword evidence="11" id="KW-1185">Reference proteome</keyword>
<keyword evidence="5" id="KW-0804">Transcription</keyword>
<feature type="DNA-binding region" description="OmpR/PhoB-type" evidence="7">
    <location>
        <begin position="126"/>
        <end position="224"/>
    </location>
</feature>
<feature type="domain" description="Response regulatory" evidence="8">
    <location>
        <begin position="2"/>
        <end position="119"/>
    </location>
</feature>
<name>A0A423PL64_9GAMM</name>
<dbReference type="Proteomes" id="UP000283993">
    <property type="component" value="Unassembled WGS sequence"/>
</dbReference>
<dbReference type="SUPFAM" id="SSF52172">
    <property type="entry name" value="CheY-like"/>
    <property type="match status" value="1"/>
</dbReference>
<evidence type="ECO:0000313" key="10">
    <source>
        <dbReference type="EMBL" id="ROO26272.1"/>
    </source>
</evidence>
<dbReference type="GO" id="GO:0000156">
    <property type="term" value="F:phosphorelay response regulator activity"/>
    <property type="evidence" value="ECO:0007669"/>
    <property type="project" value="TreeGrafter"/>
</dbReference>
<gene>
    <name evidence="10" type="ORF">SAOR_11305</name>
</gene>
<dbReference type="Pfam" id="PF00072">
    <property type="entry name" value="Response_reg"/>
    <property type="match status" value="1"/>
</dbReference>
<dbReference type="InterPro" id="IPR016032">
    <property type="entry name" value="Sig_transdc_resp-reg_C-effctor"/>
</dbReference>
<keyword evidence="2" id="KW-0902">Two-component regulatory system</keyword>
<dbReference type="CDD" id="cd00383">
    <property type="entry name" value="trans_reg_C"/>
    <property type="match status" value="1"/>
</dbReference>
<dbReference type="Gene3D" id="1.10.10.10">
    <property type="entry name" value="Winged helix-like DNA-binding domain superfamily/Winged helix DNA-binding domain"/>
    <property type="match status" value="1"/>
</dbReference>
<dbReference type="InterPro" id="IPR001867">
    <property type="entry name" value="OmpR/PhoB-type_DNA-bd"/>
</dbReference>
<reference evidence="10 11" key="1">
    <citation type="submission" date="2013-10" db="EMBL/GenBank/DDBJ databases">
        <title>Salinisphaera orenii MK-B5 Genome Sequencing.</title>
        <authorList>
            <person name="Lai Q."/>
            <person name="Li C."/>
            <person name="Shao Z."/>
        </authorList>
    </citation>
    <scope>NUCLEOTIDE SEQUENCE [LARGE SCALE GENOMIC DNA]</scope>
    <source>
        <strain evidence="10 11">MK-B5</strain>
    </source>
</reference>
<dbReference type="SMART" id="SM00862">
    <property type="entry name" value="Trans_reg_C"/>
    <property type="match status" value="1"/>
</dbReference>
<dbReference type="InterPro" id="IPR011006">
    <property type="entry name" value="CheY-like_superfamily"/>
</dbReference>
<evidence type="ECO:0000256" key="5">
    <source>
        <dbReference type="ARBA" id="ARBA00023163"/>
    </source>
</evidence>
<keyword evidence="1 6" id="KW-0597">Phosphoprotein</keyword>
<dbReference type="GO" id="GO:0005829">
    <property type="term" value="C:cytosol"/>
    <property type="evidence" value="ECO:0007669"/>
    <property type="project" value="TreeGrafter"/>
</dbReference>
<dbReference type="PROSITE" id="PS51755">
    <property type="entry name" value="OMPR_PHOB"/>
    <property type="match status" value="1"/>
</dbReference>
<evidence type="ECO:0000256" key="1">
    <source>
        <dbReference type="ARBA" id="ARBA00022553"/>
    </source>
</evidence>
<dbReference type="GO" id="GO:0000976">
    <property type="term" value="F:transcription cis-regulatory region binding"/>
    <property type="evidence" value="ECO:0007669"/>
    <property type="project" value="TreeGrafter"/>
</dbReference>
<dbReference type="PANTHER" id="PTHR48111:SF22">
    <property type="entry name" value="REGULATOR OF RPOS"/>
    <property type="match status" value="1"/>
</dbReference>
<proteinExistence type="predicted"/>
<sequence length="231" mass="26239">MHVLIIEDNDALAVRIGTYLEEAGDEPDFAYDGRLGLRLCEINQYDAIVLDARLSRARCIDFYRDLHARLDNPVPILQLGRGRTDEHPTSHDGLPAGADECLDASFSLHELRRSLQTLVRRRRARSREVVAGPLRMDVDQRMVHCESRSVELSPIGFRILEMLARAFPGMVTRDEIEHRVWQGDPPRSDAALRGHIHRLRQILESTTSGPTIRTVPGAGYKLSIEMENERK</sequence>
<evidence type="ECO:0000256" key="6">
    <source>
        <dbReference type="PROSITE-ProRule" id="PRU00169"/>
    </source>
</evidence>
<dbReference type="InterPro" id="IPR039420">
    <property type="entry name" value="WalR-like"/>
</dbReference>
<evidence type="ECO:0000256" key="3">
    <source>
        <dbReference type="ARBA" id="ARBA00023015"/>
    </source>
</evidence>
<dbReference type="SUPFAM" id="SSF46894">
    <property type="entry name" value="C-terminal effector domain of the bipartite response regulators"/>
    <property type="match status" value="1"/>
</dbReference>
<comment type="caution">
    <text evidence="10">The sequence shown here is derived from an EMBL/GenBank/DDBJ whole genome shotgun (WGS) entry which is preliminary data.</text>
</comment>
<dbReference type="Pfam" id="PF00486">
    <property type="entry name" value="Trans_reg_C"/>
    <property type="match status" value="1"/>
</dbReference>
<dbReference type="SMART" id="SM00448">
    <property type="entry name" value="REC"/>
    <property type="match status" value="1"/>
</dbReference>
<evidence type="ECO:0000256" key="2">
    <source>
        <dbReference type="ARBA" id="ARBA00023012"/>
    </source>
</evidence>
<keyword evidence="3" id="KW-0805">Transcription regulation</keyword>
<evidence type="ECO:0000259" key="8">
    <source>
        <dbReference type="PROSITE" id="PS50110"/>
    </source>
</evidence>
<dbReference type="GO" id="GO:0032993">
    <property type="term" value="C:protein-DNA complex"/>
    <property type="evidence" value="ECO:0007669"/>
    <property type="project" value="TreeGrafter"/>
</dbReference>
<evidence type="ECO:0000256" key="4">
    <source>
        <dbReference type="ARBA" id="ARBA00023125"/>
    </source>
</evidence>
<dbReference type="RefSeq" id="WP_185015655.1">
    <property type="nucleotide sequence ID" value="NZ_AYKH01000023.1"/>
</dbReference>
<accession>A0A423PL64</accession>